<comment type="caution">
    <text evidence="1">The sequence shown here is derived from an EMBL/GenBank/DDBJ whole genome shotgun (WGS) entry which is preliminary data.</text>
</comment>
<dbReference type="AlphaFoldDB" id="X0S0W4"/>
<reference evidence="1" key="1">
    <citation type="journal article" date="2014" name="Front. Microbiol.">
        <title>High frequency of phylogenetically diverse reductive dehalogenase-homologous genes in deep subseafloor sedimentary metagenomes.</title>
        <authorList>
            <person name="Kawai M."/>
            <person name="Futagami T."/>
            <person name="Toyoda A."/>
            <person name="Takaki Y."/>
            <person name="Nishi S."/>
            <person name="Hori S."/>
            <person name="Arai W."/>
            <person name="Tsubouchi T."/>
            <person name="Morono Y."/>
            <person name="Uchiyama I."/>
            <person name="Ito T."/>
            <person name="Fujiyama A."/>
            <person name="Inagaki F."/>
            <person name="Takami H."/>
        </authorList>
    </citation>
    <scope>NUCLEOTIDE SEQUENCE</scope>
    <source>
        <strain evidence="1">Expedition CK06-06</strain>
    </source>
</reference>
<accession>X0S0W4</accession>
<evidence type="ECO:0000313" key="1">
    <source>
        <dbReference type="EMBL" id="GAF74704.1"/>
    </source>
</evidence>
<gene>
    <name evidence="1" type="ORF">S01H1_00716</name>
</gene>
<name>X0S0W4_9ZZZZ</name>
<organism evidence="1">
    <name type="scientific">marine sediment metagenome</name>
    <dbReference type="NCBI Taxonomy" id="412755"/>
    <lineage>
        <taxon>unclassified sequences</taxon>
        <taxon>metagenomes</taxon>
        <taxon>ecological metagenomes</taxon>
    </lineage>
</organism>
<sequence length="71" mass="8655">MYVNGKRGFLRSYGEVDTKTTVKDGNWGRRADAHDHELHREHWTRQKMAKRKLRRLQMMLEMKRLQESLEL</sequence>
<dbReference type="EMBL" id="BARS01000271">
    <property type="protein sequence ID" value="GAF74704.1"/>
    <property type="molecule type" value="Genomic_DNA"/>
</dbReference>
<proteinExistence type="predicted"/>
<protein>
    <submittedName>
        <fullName evidence="1">Uncharacterized protein</fullName>
    </submittedName>
</protein>